<dbReference type="AlphaFoldDB" id="A0A9P0GAQ4"/>
<dbReference type="EMBL" id="OV651828">
    <property type="protein sequence ID" value="CAH1104136.1"/>
    <property type="molecule type" value="Genomic_DNA"/>
</dbReference>
<evidence type="ECO:0000256" key="1">
    <source>
        <dbReference type="SAM" id="SignalP"/>
    </source>
</evidence>
<feature type="signal peptide" evidence="1">
    <location>
        <begin position="1"/>
        <end position="17"/>
    </location>
</feature>
<dbReference type="OrthoDB" id="6344725at2759"/>
<dbReference type="Proteomes" id="UP001153636">
    <property type="component" value="Chromosome 16"/>
</dbReference>
<dbReference type="Gene3D" id="1.10.2080.10">
    <property type="entry name" value="Insect odorant-binding protein A10/Ejaculatory bulb-specific protein 3"/>
    <property type="match status" value="1"/>
</dbReference>
<dbReference type="InterPro" id="IPR036682">
    <property type="entry name" value="OS_D_A10/PebIII_sf"/>
</dbReference>
<protein>
    <submittedName>
        <fullName evidence="2">Uncharacterized protein</fullName>
    </submittedName>
</protein>
<keyword evidence="1" id="KW-0732">Signal</keyword>
<organism evidence="2 3">
    <name type="scientific">Psylliodes chrysocephalus</name>
    <dbReference type="NCBI Taxonomy" id="3402493"/>
    <lineage>
        <taxon>Eukaryota</taxon>
        <taxon>Metazoa</taxon>
        <taxon>Ecdysozoa</taxon>
        <taxon>Arthropoda</taxon>
        <taxon>Hexapoda</taxon>
        <taxon>Insecta</taxon>
        <taxon>Pterygota</taxon>
        <taxon>Neoptera</taxon>
        <taxon>Endopterygota</taxon>
        <taxon>Coleoptera</taxon>
        <taxon>Polyphaga</taxon>
        <taxon>Cucujiformia</taxon>
        <taxon>Chrysomeloidea</taxon>
        <taxon>Chrysomelidae</taxon>
        <taxon>Galerucinae</taxon>
        <taxon>Alticini</taxon>
        <taxon>Psylliodes</taxon>
    </lineage>
</organism>
<dbReference type="Pfam" id="PF03392">
    <property type="entry name" value="OS-D"/>
    <property type="match status" value="1"/>
</dbReference>
<reference evidence="2" key="1">
    <citation type="submission" date="2022-01" db="EMBL/GenBank/DDBJ databases">
        <authorList>
            <person name="King R."/>
        </authorList>
    </citation>
    <scope>NUCLEOTIDE SEQUENCE</scope>
</reference>
<sequence>MFSTLIISCLFASSLSAVSEKSKYTTKYDNVDLEEIVHSDRLLKNYVNCLLEKGQCTPDGLELKKNMPDAIETDCSKCSEKQKEGSEYMMRYLIDNKPDYWNPLQEKYDPTGTYKKRYFESKKQEVKVEPITKQP</sequence>
<dbReference type="SUPFAM" id="SSF100910">
    <property type="entry name" value="Chemosensory protein Csp2"/>
    <property type="match status" value="1"/>
</dbReference>
<keyword evidence="3" id="KW-1185">Reference proteome</keyword>
<proteinExistence type="predicted"/>
<name>A0A9P0GAQ4_9CUCU</name>
<dbReference type="PANTHER" id="PTHR11257:SF12">
    <property type="entry name" value="EJACULATORY BULB-SPECIFIC PROTEIN 3-RELATED"/>
    <property type="match status" value="1"/>
</dbReference>
<dbReference type="InterPro" id="IPR005055">
    <property type="entry name" value="A10/PebIII"/>
</dbReference>
<evidence type="ECO:0000313" key="3">
    <source>
        <dbReference type="Proteomes" id="UP001153636"/>
    </source>
</evidence>
<dbReference type="PANTHER" id="PTHR11257">
    <property type="entry name" value="CHEMOSENSORY PROTEIN-RELATED"/>
    <property type="match status" value="1"/>
</dbReference>
<gene>
    <name evidence="2" type="ORF">PSYICH_LOCUS5229</name>
</gene>
<feature type="chain" id="PRO_5040144089" evidence="1">
    <location>
        <begin position="18"/>
        <end position="135"/>
    </location>
</feature>
<evidence type="ECO:0000313" key="2">
    <source>
        <dbReference type="EMBL" id="CAH1104136.1"/>
    </source>
</evidence>
<accession>A0A9P0GAQ4</accession>